<dbReference type="AlphaFoldDB" id="A0AAJ0FCT7"/>
<protein>
    <recommendedName>
        <fullName evidence="3">glycerol kinase</fullName>
        <ecNumber evidence="3">2.7.1.30</ecNumber>
    </recommendedName>
    <alternativeName>
        <fullName evidence="9">ATP:glycerol 3-phosphotransferase</fullName>
    </alternativeName>
</protein>
<dbReference type="InterPro" id="IPR042018">
    <property type="entry name" value="GK1-3_metazoan-type"/>
</dbReference>
<evidence type="ECO:0000256" key="9">
    <source>
        <dbReference type="ARBA" id="ARBA00043149"/>
    </source>
</evidence>
<dbReference type="GO" id="GO:0004370">
    <property type="term" value="F:glycerol kinase activity"/>
    <property type="evidence" value="ECO:0007669"/>
    <property type="project" value="UniProtKB-EC"/>
</dbReference>
<dbReference type="NCBIfam" id="NF000756">
    <property type="entry name" value="PRK00047.1"/>
    <property type="match status" value="1"/>
</dbReference>
<evidence type="ECO:0000259" key="11">
    <source>
        <dbReference type="Pfam" id="PF00370"/>
    </source>
</evidence>
<dbReference type="FunFam" id="3.30.420.40:FF:000085">
    <property type="entry name" value="Glycerol kinase 2"/>
    <property type="match status" value="1"/>
</dbReference>
<evidence type="ECO:0000256" key="2">
    <source>
        <dbReference type="ARBA" id="ARBA00009156"/>
    </source>
</evidence>
<evidence type="ECO:0000256" key="10">
    <source>
        <dbReference type="RuleBase" id="RU003733"/>
    </source>
</evidence>
<dbReference type="PROSITE" id="PS00933">
    <property type="entry name" value="FGGY_KINASES_1"/>
    <property type="match status" value="1"/>
</dbReference>
<feature type="domain" description="Carbohydrate kinase FGGY N-terminal" evidence="11">
    <location>
        <begin position="18"/>
        <end position="272"/>
    </location>
</feature>
<dbReference type="GO" id="GO:0005739">
    <property type="term" value="C:mitochondrion"/>
    <property type="evidence" value="ECO:0007669"/>
    <property type="project" value="TreeGrafter"/>
</dbReference>
<dbReference type="Gene3D" id="3.30.420.40">
    <property type="match status" value="2"/>
</dbReference>
<evidence type="ECO:0000313" key="13">
    <source>
        <dbReference type="EMBL" id="KAK1763931.1"/>
    </source>
</evidence>
<keyword evidence="5" id="KW-0547">Nucleotide-binding</keyword>
<keyword evidence="8" id="KW-0067">ATP-binding</keyword>
<dbReference type="InterPro" id="IPR018485">
    <property type="entry name" value="FGGY_C"/>
</dbReference>
<gene>
    <name evidence="13" type="ORF">QBC33DRAFT_210251</name>
</gene>
<dbReference type="NCBIfam" id="TIGR01311">
    <property type="entry name" value="glycerol_kin"/>
    <property type="match status" value="1"/>
</dbReference>
<evidence type="ECO:0000313" key="14">
    <source>
        <dbReference type="Proteomes" id="UP001244011"/>
    </source>
</evidence>
<evidence type="ECO:0000256" key="8">
    <source>
        <dbReference type="ARBA" id="ARBA00022840"/>
    </source>
</evidence>
<dbReference type="PROSITE" id="PS00445">
    <property type="entry name" value="FGGY_KINASES_2"/>
    <property type="match status" value="1"/>
</dbReference>
<sequence length="520" mass="56682">MGSVTMSPANGASNISFIGAIDQGTTSSRFLIFNSRGEVVATHQLEFKQMYPEPGWHEHDPEELVTSVEQCIDGAVQDFETQGHSREQIKAVGITNQRETTVVWDKTTGKALHNAIVWTDTRTQELVRRLKQRLGAGELTSRCGLPLSTYPSASKLLWLLENIPEVKDAYERGVLAFGTVDTWLTYKLNGGTARDVYVSDPTNASRTMFMNIETLNYDDELIDWFRLDRKKVFLPKIVRSSDTKAYGSLASTSLKGTKIMGCLGDQSAALVGQKGFTPGLAKNTYGTGCFLLYNVGPKPVISTHGLLTTVAFDFGEGKTMYALEGSIAVAGSSVKFLVDNFGFIESSSKLSALAETVEDNGGCTFVTAFSGLFAPYWIDDARGTIFGLTAYTQRGHVARATLEATCFQTKAILESMEKDSGQALTELAVDGGMCNSDLIMQTQADLIGIPVNRPGMRETTALGAAIAAGLAAGVWKDFSDLANVNMEGRTMFQPKIEKEEATTRFARWEKAVRMSNGWLN</sequence>
<evidence type="ECO:0000256" key="4">
    <source>
        <dbReference type="ARBA" id="ARBA00022679"/>
    </source>
</evidence>
<evidence type="ECO:0000256" key="5">
    <source>
        <dbReference type="ARBA" id="ARBA00022741"/>
    </source>
</evidence>
<dbReference type="Pfam" id="PF02782">
    <property type="entry name" value="FGGY_C"/>
    <property type="match status" value="1"/>
</dbReference>
<dbReference type="Pfam" id="PF00370">
    <property type="entry name" value="FGGY_N"/>
    <property type="match status" value="1"/>
</dbReference>
<dbReference type="GO" id="GO:0006071">
    <property type="term" value="P:glycerol metabolic process"/>
    <property type="evidence" value="ECO:0007669"/>
    <property type="project" value="UniProtKB-KW"/>
</dbReference>
<evidence type="ECO:0000256" key="6">
    <source>
        <dbReference type="ARBA" id="ARBA00022777"/>
    </source>
</evidence>
<keyword evidence="6 10" id="KW-0418">Kinase</keyword>
<dbReference type="RefSeq" id="XP_060280144.1">
    <property type="nucleotide sequence ID" value="XM_060422654.1"/>
</dbReference>
<dbReference type="EMBL" id="MU839023">
    <property type="protein sequence ID" value="KAK1763931.1"/>
    <property type="molecule type" value="Genomic_DNA"/>
</dbReference>
<dbReference type="PANTHER" id="PTHR10196:SF75">
    <property type="entry name" value="GLYCEROL KINASE"/>
    <property type="match status" value="1"/>
</dbReference>
<dbReference type="FunFam" id="3.30.420.40:FF:000086">
    <property type="entry name" value="Glycerol kinase"/>
    <property type="match status" value="1"/>
</dbReference>
<evidence type="ECO:0000259" key="12">
    <source>
        <dbReference type="Pfam" id="PF02782"/>
    </source>
</evidence>
<evidence type="ECO:0000256" key="1">
    <source>
        <dbReference type="ARBA" id="ARBA00005190"/>
    </source>
</evidence>
<evidence type="ECO:0000256" key="3">
    <source>
        <dbReference type="ARBA" id="ARBA00012099"/>
    </source>
</evidence>
<name>A0AAJ0FCT7_9PEZI</name>
<dbReference type="InterPro" id="IPR018484">
    <property type="entry name" value="FGGY_N"/>
</dbReference>
<accession>A0AAJ0FCT7</accession>
<dbReference type="PIRSF" id="PIRSF000538">
    <property type="entry name" value="GlpK"/>
    <property type="match status" value="1"/>
</dbReference>
<dbReference type="InterPro" id="IPR005999">
    <property type="entry name" value="Glycerol_kin"/>
</dbReference>
<dbReference type="EC" id="2.7.1.30" evidence="3"/>
<dbReference type="PANTHER" id="PTHR10196">
    <property type="entry name" value="SUGAR KINASE"/>
    <property type="match status" value="1"/>
</dbReference>
<evidence type="ECO:0000256" key="7">
    <source>
        <dbReference type="ARBA" id="ARBA00022798"/>
    </source>
</evidence>
<dbReference type="InterPro" id="IPR000577">
    <property type="entry name" value="Carb_kinase_FGGY"/>
</dbReference>
<dbReference type="Proteomes" id="UP001244011">
    <property type="component" value="Unassembled WGS sequence"/>
</dbReference>
<keyword evidence="14" id="KW-1185">Reference proteome</keyword>
<dbReference type="GeneID" id="85305841"/>
<dbReference type="InterPro" id="IPR018483">
    <property type="entry name" value="Carb_kinase_FGGY_CS"/>
</dbReference>
<dbReference type="GO" id="GO:0046167">
    <property type="term" value="P:glycerol-3-phosphate biosynthetic process"/>
    <property type="evidence" value="ECO:0007669"/>
    <property type="project" value="TreeGrafter"/>
</dbReference>
<dbReference type="GO" id="GO:0006641">
    <property type="term" value="P:triglyceride metabolic process"/>
    <property type="evidence" value="ECO:0007669"/>
    <property type="project" value="TreeGrafter"/>
</dbReference>
<comment type="caution">
    <text evidence="13">The sequence shown here is derived from an EMBL/GenBank/DDBJ whole genome shotgun (WGS) entry which is preliminary data.</text>
</comment>
<keyword evidence="7" id="KW-0319">Glycerol metabolism</keyword>
<comment type="pathway">
    <text evidence="1">Polyol metabolism; glycerol degradation via glycerol kinase pathway; sn-glycerol 3-phosphate from glycerol: step 1/1.</text>
</comment>
<dbReference type="GO" id="GO:0005524">
    <property type="term" value="F:ATP binding"/>
    <property type="evidence" value="ECO:0007669"/>
    <property type="project" value="UniProtKB-KW"/>
</dbReference>
<dbReference type="InterPro" id="IPR043129">
    <property type="entry name" value="ATPase_NBD"/>
</dbReference>
<reference evidence="13" key="1">
    <citation type="submission" date="2023-06" db="EMBL/GenBank/DDBJ databases">
        <title>Genome-scale phylogeny and comparative genomics of the fungal order Sordariales.</title>
        <authorList>
            <consortium name="Lawrence Berkeley National Laboratory"/>
            <person name="Hensen N."/>
            <person name="Bonometti L."/>
            <person name="Westerberg I."/>
            <person name="Brannstrom I.O."/>
            <person name="Guillou S."/>
            <person name="Cros-Aarteil S."/>
            <person name="Calhoun S."/>
            <person name="Haridas S."/>
            <person name="Kuo A."/>
            <person name="Mondo S."/>
            <person name="Pangilinan J."/>
            <person name="Riley R."/>
            <person name="Labutti K."/>
            <person name="Andreopoulos B."/>
            <person name="Lipzen A."/>
            <person name="Chen C."/>
            <person name="Yanf M."/>
            <person name="Daum C."/>
            <person name="Ng V."/>
            <person name="Clum A."/>
            <person name="Steindorff A."/>
            <person name="Ohm R."/>
            <person name="Martin F."/>
            <person name="Silar P."/>
            <person name="Natvig D."/>
            <person name="Lalanne C."/>
            <person name="Gautier V."/>
            <person name="Ament-Velasquez S.L."/>
            <person name="Kruys A."/>
            <person name="Hutchinson M.I."/>
            <person name="Powell A.J."/>
            <person name="Barry K."/>
            <person name="Miller A.N."/>
            <person name="Grigoriev I.V."/>
            <person name="Debuchy R."/>
            <person name="Gladieux P."/>
            <person name="Thoren M.H."/>
            <person name="Johannesson H."/>
        </authorList>
    </citation>
    <scope>NUCLEOTIDE SEQUENCE</scope>
    <source>
        <strain evidence="13">8032-3</strain>
    </source>
</reference>
<dbReference type="CDD" id="cd07792">
    <property type="entry name" value="ASKHA_NBD_FGGY_GK1-3-like"/>
    <property type="match status" value="1"/>
</dbReference>
<organism evidence="13 14">
    <name type="scientific">Phialemonium atrogriseum</name>
    <dbReference type="NCBI Taxonomy" id="1093897"/>
    <lineage>
        <taxon>Eukaryota</taxon>
        <taxon>Fungi</taxon>
        <taxon>Dikarya</taxon>
        <taxon>Ascomycota</taxon>
        <taxon>Pezizomycotina</taxon>
        <taxon>Sordariomycetes</taxon>
        <taxon>Sordariomycetidae</taxon>
        <taxon>Cephalothecales</taxon>
        <taxon>Cephalothecaceae</taxon>
        <taxon>Phialemonium</taxon>
    </lineage>
</organism>
<keyword evidence="4 10" id="KW-0808">Transferase</keyword>
<dbReference type="SUPFAM" id="SSF53067">
    <property type="entry name" value="Actin-like ATPase domain"/>
    <property type="match status" value="2"/>
</dbReference>
<feature type="domain" description="Carbohydrate kinase FGGY C-terminal" evidence="12">
    <location>
        <begin position="282"/>
        <end position="472"/>
    </location>
</feature>
<comment type="similarity">
    <text evidence="2 10">Belongs to the FGGY kinase family.</text>
</comment>
<proteinExistence type="inferred from homology"/>